<accession>A0A443RBP8</accession>
<feature type="transmembrane region" description="Helical" evidence="5">
    <location>
        <begin position="1278"/>
        <end position="1300"/>
    </location>
</feature>
<dbReference type="PANTHER" id="PTHR24373:SF392">
    <property type="entry name" value="NEPHROCAN"/>
    <property type="match status" value="1"/>
</dbReference>
<dbReference type="FunFam" id="3.80.10.10:FF:000770">
    <property type="entry name" value="Uncharacterized protein"/>
    <property type="match status" value="1"/>
</dbReference>
<dbReference type="EMBL" id="NCKU01001229">
    <property type="protein sequence ID" value="RWS12680.1"/>
    <property type="molecule type" value="Genomic_DNA"/>
</dbReference>
<dbReference type="Gene3D" id="3.80.10.10">
    <property type="entry name" value="Ribonuclease Inhibitor"/>
    <property type="match status" value="8"/>
</dbReference>
<dbReference type="InterPro" id="IPR001611">
    <property type="entry name" value="Leu-rich_rpt"/>
</dbReference>
<evidence type="ECO:0000256" key="5">
    <source>
        <dbReference type="SAM" id="Phobius"/>
    </source>
</evidence>
<dbReference type="SMART" id="SM00364">
    <property type="entry name" value="LRR_BAC"/>
    <property type="match status" value="11"/>
</dbReference>
<dbReference type="PANTHER" id="PTHR24373">
    <property type="entry name" value="SLIT RELATED LEUCINE-RICH REPEAT NEURONAL PROTEIN"/>
    <property type="match status" value="1"/>
</dbReference>
<protein>
    <submittedName>
        <fullName evidence="6">Chaoptin-like protein</fullName>
    </submittedName>
</protein>
<gene>
    <name evidence="6" type="ORF">B4U79_14232</name>
</gene>
<dbReference type="PROSITE" id="PS51450">
    <property type="entry name" value="LRR"/>
    <property type="match status" value="9"/>
</dbReference>
<keyword evidence="5" id="KW-0472">Membrane</keyword>
<keyword evidence="7" id="KW-1185">Reference proteome</keyword>
<keyword evidence="3" id="KW-0677">Repeat</keyword>
<keyword evidence="5" id="KW-0812">Transmembrane</keyword>
<evidence type="ECO:0000313" key="7">
    <source>
        <dbReference type="Proteomes" id="UP000285301"/>
    </source>
</evidence>
<organism evidence="6 7">
    <name type="scientific">Dinothrombium tinctorium</name>
    <dbReference type="NCBI Taxonomy" id="1965070"/>
    <lineage>
        <taxon>Eukaryota</taxon>
        <taxon>Metazoa</taxon>
        <taxon>Ecdysozoa</taxon>
        <taxon>Arthropoda</taxon>
        <taxon>Chelicerata</taxon>
        <taxon>Arachnida</taxon>
        <taxon>Acari</taxon>
        <taxon>Acariformes</taxon>
        <taxon>Trombidiformes</taxon>
        <taxon>Prostigmata</taxon>
        <taxon>Anystina</taxon>
        <taxon>Parasitengona</taxon>
        <taxon>Trombidioidea</taxon>
        <taxon>Trombidiidae</taxon>
        <taxon>Dinothrombium</taxon>
    </lineage>
</organism>
<reference evidence="6 7" key="1">
    <citation type="journal article" date="2018" name="Gigascience">
        <title>Genomes of trombidid mites reveal novel predicted allergens and laterally-transferred genes associated with secondary metabolism.</title>
        <authorList>
            <person name="Dong X."/>
            <person name="Chaisiri K."/>
            <person name="Xia D."/>
            <person name="Armstrong S.D."/>
            <person name="Fang Y."/>
            <person name="Donnelly M.J."/>
            <person name="Kadowaki T."/>
            <person name="McGarry J.W."/>
            <person name="Darby A.C."/>
            <person name="Makepeace B.L."/>
        </authorList>
    </citation>
    <scope>NUCLEOTIDE SEQUENCE [LARGE SCALE GENOMIC DNA]</scope>
    <source>
        <strain evidence="6">UoL-WK</strain>
    </source>
</reference>
<dbReference type="Proteomes" id="UP000285301">
    <property type="component" value="Unassembled WGS sequence"/>
</dbReference>
<name>A0A443RBP8_9ACAR</name>
<keyword evidence="1" id="KW-0433">Leucine-rich repeat</keyword>
<dbReference type="InterPro" id="IPR050328">
    <property type="entry name" value="Dev_Immune_Receptor"/>
</dbReference>
<dbReference type="Pfam" id="PF13855">
    <property type="entry name" value="LRR_8"/>
    <property type="match status" value="9"/>
</dbReference>
<evidence type="ECO:0000256" key="3">
    <source>
        <dbReference type="ARBA" id="ARBA00022737"/>
    </source>
</evidence>
<dbReference type="STRING" id="1965070.A0A443RBP8"/>
<dbReference type="InterPro" id="IPR003591">
    <property type="entry name" value="Leu-rich_rpt_typical-subtyp"/>
</dbReference>
<dbReference type="SUPFAM" id="SSF52058">
    <property type="entry name" value="L domain-like"/>
    <property type="match status" value="4"/>
</dbReference>
<dbReference type="GO" id="GO:0031012">
    <property type="term" value="C:extracellular matrix"/>
    <property type="evidence" value="ECO:0007669"/>
    <property type="project" value="TreeGrafter"/>
</dbReference>
<keyword evidence="5" id="KW-1133">Transmembrane helix</keyword>
<dbReference type="SMART" id="SM00369">
    <property type="entry name" value="LRR_TYP"/>
    <property type="match status" value="29"/>
</dbReference>
<dbReference type="GO" id="GO:0005615">
    <property type="term" value="C:extracellular space"/>
    <property type="evidence" value="ECO:0007669"/>
    <property type="project" value="TreeGrafter"/>
</dbReference>
<evidence type="ECO:0000256" key="1">
    <source>
        <dbReference type="ARBA" id="ARBA00022614"/>
    </source>
</evidence>
<evidence type="ECO:0000313" key="6">
    <source>
        <dbReference type="EMBL" id="RWS12680.1"/>
    </source>
</evidence>
<keyword evidence="2" id="KW-0732">Signal</keyword>
<keyword evidence="4" id="KW-0325">Glycoprotein</keyword>
<dbReference type="SMART" id="SM00365">
    <property type="entry name" value="LRR_SD22"/>
    <property type="match status" value="16"/>
</dbReference>
<comment type="caution">
    <text evidence="6">The sequence shown here is derived from an EMBL/GenBank/DDBJ whole genome shotgun (WGS) entry which is preliminary data.</text>
</comment>
<evidence type="ECO:0000256" key="2">
    <source>
        <dbReference type="ARBA" id="ARBA00022729"/>
    </source>
</evidence>
<feature type="transmembrane region" description="Helical" evidence="5">
    <location>
        <begin position="21"/>
        <end position="46"/>
    </location>
</feature>
<proteinExistence type="predicted"/>
<sequence>MLHKCKSAYRSYLRRNKCRAVADAFIVIARTLIAFATSNAVFPYAVPATAVNQYLEFNSQFENAVFSCRDLFRSRFHKQLPCICSRNNDNTTAINCDRVAFFGQFPVLPFRSSITSYTQRFAGIQNLESQLFTASDVRLRRVDFSHNLLRRLMERLFDGIEQTLIELNLGYNLLGDQLNPIFSTNEFLQLHALRVLDLSFNQIRALDSNIFKGLKNLTYLTLEGNELKETPMSSLSSLTALQELNLGSNYINELSTAFPSALKNLKRLNLTNNQVHVVKSGVFAPLSSLETLQLAYNKLRELSALAMDGLFNLKTLDLSHNFFETIPIESVADLSNLTTLLMGSNNIQVLEEHTFNSANLLHLEHLDLSRNRLATFTGEPFIGLNGLRQLNLAFNALSKLDELDEKTFAPLTKLEILDLTDNQLIMFPSNALYALKNLRKLFLDYNKISIVNENLFSSINQIEELSLAYNLIQELPDRLFFGMRNLRLLNLHANKLEYISQEMFEGCDQNLLGFDLGFNDIVDLPQLRLPRLLILNLAMNQIAKIGSKNAFESMPSLRHFNLSYNQIAQLNFGVFDANEALEVIDLKANLIERIDKGVFTNASFITINLSQNKIKEISHGAFVNLPQLMKLDLSKNEITSIKTGAFERLPSLKMLNLNGNRLTSFKGDFFASKTVITAIDLCNNQISYLYPNSFLIHRKLRTVLLSHNKLSYFPSEILNSIRTLEKIDLSYNKLQSLDNADFANIPRLRILNLEGNDINIIADNVFHNSSLLQHLDLSDNRIETLSERTFKGIARLNLDLSRNKLNRPLPEEIFSRQNLFTLESIDLSANNITDFPQALKKQYSCLERINLSYNKIESLPPNSDVLVNVKDLDLSHNPLSVDSHHILFSEPKSVRKLSVASTRINALPAVIETPFLKVLNLSLNNVTKIESSTFHRSTLLQVLDLSSNKLPNLNLNVKHLWEQLEYLRELYLSHNPIQFVMKRDFESLSSVQVLDLSYLPALTHFECDSLSPLNSLKVLKLFGYRSLNYLEVQECLSHISSKLEKLAIEVKEQYLQGHLQNVFSNRINEVMITGNRLTTLSSNSLYGIKSKEIKLKLMDTSVNTIPASIFSSLPLSTKVEIDLQSNEITNLNYQLLNTLATKQMNVKLRGLQTNPIKCDCNLEPLWKYSREKMNFKFNVKLYNIIDGLSNLTCFNPSHLYGHKIIDLRLEELTCSDALPKQTTSSTTLASSSTRRTTIFNQHLKPDIIFELPTTRKPLNRGLSRSSDRRMSLTKVDTMIIGIVAGVIAFVCILVLIICVVRVRSNASSHSAAAVAASTLAFQHSVGCTCVKPMQNSCTACYPAIATAYSGTIRATRPPTLSYYNGTLRPLPIKMIAPNGRRR</sequence>
<dbReference type="InterPro" id="IPR032675">
    <property type="entry name" value="LRR_dom_sf"/>
</dbReference>
<dbReference type="OrthoDB" id="8731593at2759"/>
<evidence type="ECO:0000256" key="4">
    <source>
        <dbReference type="ARBA" id="ARBA00023180"/>
    </source>
</evidence>